<sequence length="59" mass="7412">MDEYKTELTDDSRNYSGWSHRHFLVQKRKTFENVYFFRFCSNDRIRHYYVFFYGIGVQL</sequence>
<name>A0A316WPE2_9FLAO</name>
<dbReference type="AlphaFoldDB" id="A0A316WPE2"/>
<comment type="caution">
    <text evidence="1">The sequence shown here is derived from an EMBL/GenBank/DDBJ whole genome shotgun (WGS) entry which is preliminary data.</text>
</comment>
<gene>
    <name evidence="1" type="ORF">C1634_007330</name>
</gene>
<evidence type="ECO:0000313" key="1">
    <source>
        <dbReference type="EMBL" id="PWN62989.1"/>
    </source>
</evidence>
<dbReference type="EMBL" id="PPEG02000003">
    <property type="protein sequence ID" value="PWN62989.1"/>
    <property type="molecule type" value="Genomic_DNA"/>
</dbReference>
<protein>
    <submittedName>
        <fullName evidence="1">Uncharacterized protein</fullName>
    </submittedName>
</protein>
<accession>A0A316WPE2</accession>
<evidence type="ECO:0000313" key="2">
    <source>
        <dbReference type="Proteomes" id="UP000236413"/>
    </source>
</evidence>
<dbReference type="SUPFAM" id="SSF48439">
    <property type="entry name" value="Protein prenylyltransferase"/>
    <property type="match status" value="1"/>
</dbReference>
<organism evidence="1 2">
    <name type="scientific">Chryseobacterium viscerum</name>
    <dbReference type="NCBI Taxonomy" id="1037377"/>
    <lineage>
        <taxon>Bacteria</taxon>
        <taxon>Pseudomonadati</taxon>
        <taxon>Bacteroidota</taxon>
        <taxon>Flavobacteriia</taxon>
        <taxon>Flavobacteriales</taxon>
        <taxon>Weeksellaceae</taxon>
        <taxon>Chryseobacterium group</taxon>
        <taxon>Chryseobacterium</taxon>
    </lineage>
</organism>
<reference evidence="1 2" key="1">
    <citation type="submission" date="2018-04" db="EMBL/GenBank/DDBJ databases">
        <title>Chryseobacterium oncorhynchi 701B-08T from rainbow trout, and Chryseobacterium viscerum 687B-08T from diseased fish.</title>
        <authorList>
            <person name="Jeong J.-J."/>
            <person name="Lee Y.J."/>
            <person name="Pathiraja D."/>
            <person name="Park B."/>
            <person name="Choi I.-G."/>
            <person name="Kim K.D."/>
        </authorList>
    </citation>
    <scope>NUCLEOTIDE SEQUENCE [LARGE SCALE GENOMIC DNA]</scope>
    <source>
        <strain evidence="1 2">687B-08</strain>
    </source>
</reference>
<dbReference type="Proteomes" id="UP000236413">
    <property type="component" value="Unassembled WGS sequence"/>
</dbReference>
<proteinExistence type="predicted"/>